<reference evidence="5" key="1">
    <citation type="journal article" date="2020" name="J. Eukaryot. Microbiol.">
        <title>De novo Sequencing, Assembly and Annotation of the Transcriptome for the Free-Living Testate Amoeba Arcella intermedia.</title>
        <authorList>
            <person name="Ribeiro G.M."/>
            <person name="Porfirio-Sousa A.L."/>
            <person name="Maurer-Alcala X.X."/>
            <person name="Katz L.A."/>
            <person name="Lahr D.J.G."/>
        </authorList>
    </citation>
    <scope>NUCLEOTIDE SEQUENCE</scope>
</reference>
<dbReference type="GO" id="GO:0005852">
    <property type="term" value="C:eukaryotic translation initiation factor 3 complex"/>
    <property type="evidence" value="ECO:0007669"/>
    <property type="project" value="InterPro"/>
</dbReference>
<dbReference type="GO" id="GO:0003723">
    <property type="term" value="F:RNA binding"/>
    <property type="evidence" value="ECO:0007669"/>
    <property type="project" value="UniProtKB-KW"/>
</dbReference>
<keyword evidence="3" id="KW-0694">RNA-binding</keyword>
<organism evidence="5">
    <name type="scientific">Arcella intermedia</name>
    <dbReference type="NCBI Taxonomy" id="1963864"/>
    <lineage>
        <taxon>Eukaryota</taxon>
        <taxon>Amoebozoa</taxon>
        <taxon>Tubulinea</taxon>
        <taxon>Elardia</taxon>
        <taxon>Arcellinida</taxon>
        <taxon>Sphaerothecina</taxon>
        <taxon>Arcellidae</taxon>
        <taxon>Arcella</taxon>
    </lineage>
</organism>
<dbReference type="EMBL" id="GIBP01001903">
    <property type="protein sequence ID" value="NDV30872.1"/>
    <property type="molecule type" value="Transcribed_RNA"/>
</dbReference>
<evidence type="ECO:0008006" key="6">
    <source>
        <dbReference type="Google" id="ProtNLM"/>
    </source>
</evidence>
<dbReference type="AlphaFoldDB" id="A0A6B2L1L3"/>
<keyword evidence="4" id="KW-0648">Protein biosynthesis</keyword>
<sequence length="525" mass="59461">MAFLPKTLNVNLSGWGPVEDMGLGFDMGLGGNLAELNYAPFSRSDRIGKAADWTNVNAISRIQRTNNTAVSTAFNVFEEEDEEDYSLVDTRVQKAKVVYGRKIFPKVQQKAKIQQKNKLPQNMQQMQQKSRLAKNKKGPTNRYQNQQWVNYGQRTGRKFMPSIELEWGDPALVLEFSTLLGTTKIPVPAGETLRSCGHVERYNDAYDKLSIRQEKALEKTDRKKYTVSTSNDPILGELIKEKAGNVFATDSIVATLMCATKSVYSWDIVVKKEGDTIIFDRREEASFDYWTVNENASEPPNDEDLSAPCNVSDELHKEATYLNLAFSQQLLVKDEHKALKFATPNPFHTGPESTVASGAYLYRKWNLGDDIQLVARTEIDAVKYNKNSNKPSFVVIRALNEYDTKITGNWRNKLESQRAGCFATEAKNNNNKLSKWAVLASLSSAEELKLGYVSRSNPRDQFNHVILNVSTQTPNDFAREIGVDLGKMWANFKLLVTELRKLDDGDYIILREGNKKHLVIHYKTE</sequence>
<dbReference type="PANTHER" id="PTHR12399">
    <property type="entry name" value="EUKARYOTIC TRANSLATION INITIATION FACTOR 3 SUBUNIT 7"/>
    <property type="match status" value="1"/>
</dbReference>
<evidence type="ECO:0000313" key="5">
    <source>
        <dbReference type="EMBL" id="NDV30872.1"/>
    </source>
</evidence>
<protein>
    <recommendedName>
        <fullName evidence="6">EIF3d</fullName>
    </recommendedName>
</protein>
<dbReference type="PANTHER" id="PTHR12399:SF0">
    <property type="entry name" value="EUKARYOTIC TRANSLATION INITIATION FACTOR 3 SUBUNIT D"/>
    <property type="match status" value="1"/>
</dbReference>
<dbReference type="GO" id="GO:0003743">
    <property type="term" value="F:translation initiation factor activity"/>
    <property type="evidence" value="ECO:0007669"/>
    <property type="project" value="UniProtKB-KW"/>
</dbReference>
<keyword evidence="2" id="KW-0396">Initiation factor</keyword>
<evidence type="ECO:0000256" key="4">
    <source>
        <dbReference type="ARBA" id="ARBA00022917"/>
    </source>
</evidence>
<dbReference type="Pfam" id="PF05091">
    <property type="entry name" value="eIF-3_zeta"/>
    <property type="match status" value="1"/>
</dbReference>
<proteinExistence type="predicted"/>
<name>A0A6B2L1L3_9EUKA</name>
<evidence type="ECO:0000256" key="1">
    <source>
        <dbReference type="ARBA" id="ARBA00022490"/>
    </source>
</evidence>
<evidence type="ECO:0000256" key="2">
    <source>
        <dbReference type="ARBA" id="ARBA00022540"/>
    </source>
</evidence>
<dbReference type="InterPro" id="IPR007783">
    <property type="entry name" value="eIF3d"/>
</dbReference>
<dbReference type="PIRSF" id="PIRSF016281">
    <property type="entry name" value="EIF-3_zeta"/>
    <property type="match status" value="1"/>
</dbReference>
<keyword evidence="1" id="KW-0963">Cytoplasm</keyword>
<accession>A0A6B2L1L3</accession>
<evidence type="ECO:0000256" key="3">
    <source>
        <dbReference type="ARBA" id="ARBA00022884"/>
    </source>
</evidence>